<reference evidence="2" key="1">
    <citation type="journal article" date="2024" name="Front. Bioeng. Biotechnol.">
        <title>Genome-scale model development and genomic sequencing of the oleaginous clade Lipomyces.</title>
        <authorList>
            <person name="Czajka J.J."/>
            <person name="Han Y."/>
            <person name="Kim J."/>
            <person name="Mondo S.J."/>
            <person name="Hofstad B.A."/>
            <person name="Robles A."/>
            <person name="Haridas S."/>
            <person name="Riley R."/>
            <person name="LaButti K."/>
            <person name="Pangilinan J."/>
            <person name="Andreopoulos W."/>
            <person name="Lipzen A."/>
            <person name="Yan J."/>
            <person name="Wang M."/>
            <person name="Ng V."/>
            <person name="Grigoriev I.V."/>
            <person name="Spatafora J.W."/>
            <person name="Magnuson J.K."/>
            <person name="Baker S.E."/>
            <person name="Pomraning K.R."/>
        </authorList>
    </citation>
    <scope>NUCLEOTIDE SEQUENCE [LARGE SCALE GENOMIC DNA]</scope>
    <source>
        <strain evidence="2">CBS 10300</strain>
    </source>
</reference>
<gene>
    <name evidence="1" type="ORF">V1517DRAFT_334782</name>
</gene>
<dbReference type="EMBL" id="MU970345">
    <property type="protein sequence ID" value="KAK9318734.1"/>
    <property type="molecule type" value="Genomic_DNA"/>
</dbReference>
<organism evidence="1 2">
    <name type="scientific">Lipomyces orientalis</name>
    <dbReference type="NCBI Taxonomy" id="1233043"/>
    <lineage>
        <taxon>Eukaryota</taxon>
        <taxon>Fungi</taxon>
        <taxon>Dikarya</taxon>
        <taxon>Ascomycota</taxon>
        <taxon>Saccharomycotina</taxon>
        <taxon>Lipomycetes</taxon>
        <taxon>Lipomycetales</taxon>
        <taxon>Lipomycetaceae</taxon>
        <taxon>Lipomyces</taxon>
    </lineage>
</organism>
<proteinExistence type="predicted"/>
<accession>A0ACC3TC43</accession>
<protein>
    <submittedName>
        <fullName evidence="1">Uncharacterized protein</fullName>
    </submittedName>
</protein>
<dbReference type="Proteomes" id="UP001489719">
    <property type="component" value="Unassembled WGS sequence"/>
</dbReference>
<sequence>MASEDPSSSRASTPLSDDDNDFPFRAFFSKSIPRKTPNGRQKGRRTYRCIHCSWENSYKNNCRTHARAKHRRLIQQYETSPSSQGSRL</sequence>
<evidence type="ECO:0000313" key="2">
    <source>
        <dbReference type="Proteomes" id="UP001489719"/>
    </source>
</evidence>
<evidence type="ECO:0000313" key="1">
    <source>
        <dbReference type="EMBL" id="KAK9318734.1"/>
    </source>
</evidence>
<comment type="caution">
    <text evidence="1">The sequence shown here is derived from an EMBL/GenBank/DDBJ whole genome shotgun (WGS) entry which is preliminary data.</text>
</comment>
<name>A0ACC3TC43_9ASCO</name>
<feature type="non-terminal residue" evidence="1">
    <location>
        <position position="88"/>
    </location>
</feature>
<keyword evidence="2" id="KW-1185">Reference proteome</keyword>